<dbReference type="AlphaFoldDB" id="A0A504X5Q5"/>
<dbReference type="Proteomes" id="UP000318447">
    <property type="component" value="Unassembled WGS sequence"/>
</dbReference>
<organism evidence="2 3">
    <name type="scientific">Leishmania donovani</name>
    <dbReference type="NCBI Taxonomy" id="5661"/>
    <lineage>
        <taxon>Eukaryota</taxon>
        <taxon>Discoba</taxon>
        <taxon>Euglenozoa</taxon>
        <taxon>Kinetoplastea</taxon>
        <taxon>Metakinetoplastina</taxon>
        <taxon>Trypanosomatida</taxon>
        <taxon>Trypanosomatidae</taxon>
        <taxon>Leishmaniinae</taxon>
        <taxon>Leishmania</taxon>
    </lineage>
</organism>
<feature type="region of interest" description="Disordered" evidence="1">
    <location>
        <begin position="369"/>
        <end position="409"/>
    </location>
</feature>
<evidence type="ECO:0000313" key="3">
    <source>
        <dbReference type="Proteomes" id="UP000318447"/>
    </source>
</evidence>
<feature type="region of interest" description="Disordered" evidence="1">
    <location>
        <begin position="503"/>
        <end position="538"/>
    </location>
</feature>
<feature type="region of interest" description="Disordered" evidence="1">
    <location>
        <begin position="565"/>
        <end position="584"/>
    </location>
</feature>
<dbReference type="VEuPathDB" id="TriTrypDB:LdCL_350012800"/>
<dbReference type="EMBL" id="RHLC01000003">
    <property type="protein sequence ID" value="TPP44356.1"/>
    <property type="molecule type" value="Genomic_DNA"/>
</dbReference>
<sequence length="616" mass="65396">MSYAQRHRNRVELHYHEVAQSPHGFYAASAAVHNGRAPVRLQDTVIGTQDQEPLPRGGSGPRLSNSSLQRSSGSGNRASDAHDSYTACYPHPHSIIGASAAAAWCETTPSVSVLEGTIDKRSRPSAPGHPDVPHDSLAIKLGGSRPLSAEANRRPGDQEAQYAKGNSPSTGELSAARLSTSPLSASATFTARLRSIIETRQQRQDEEELIRAIANINEQSLGRSHPRQSPHPGTTLTSSQVLIERAAVFAALRQFKEKGDVIVHKLYSTVKAQQEQVLELGATVEALKKASKRLKDALGNGGGAAGGSLGSGAGAAATAGSFTRVPDTVAELQEKIITQRRVIEQMGQLMQNADRMLLAMRARVEAVEQRATGASVERRRLPPLPLTSGSGTSNASTPRQAPLGGDGDVATETARNVALLEERLQRVQSTRGVMYDSSGSAKNASAVRMELHTLLEEGRHEGGVSAAEEIHHKNKEQHTMLQTSSTLARTLFTVVSVGGAAAAEDYKDEEEEYAKQVPDGSKRQPSSEPAAAQNARQRRAYLGGPWSAAESTSVDAAAEEQRLELGIPVPDTSHLRDSTCRSGSNARGRAAVIAAATPTAIHSFSSPLQDTIPSVG</sequence>
<comment type="caution">
    <text evidence="2">The sequence shown here is derived from an EMBL/GenBank/DDBJ whole genome shotgun (WGS) entry which is preliminary data.</text>
</comment>
<feature type="compositionally biased region" description="Low complexity" evidence="1">
    <location>
        <begin position="62"/>
        <end position="76"/>
    </location>
</feature>
<reference evidence="3" key="1">
    <citation type="submission" date="2019-02" db="EMBL/GenBank/DDBJ databases">
        <title>FDA dAtabase for Regulatory Grade micrObial Sequences (FDA-ARGOS): Supporting development and validation of Infectious Disease Dx tests.</title>
        <authorList>
            <person name="Duncan R."/>
            <person name="Fisher C."/>
            <person name="Tallon L."/>
            <person name="Sadzewicz L."/>
            <person name="Sengamalay N."/>
            <person name="Ott S."/>
            <person name="Godinez A."/>
            <person name="Nagaraj S."/>
            <person name="Vavikolanu K."/>
            <person name="Nadendla S."/>
            <person name="Aluvathingal J."/>
            <person name="Sichtig H."/>
        </authorList>
    </citation>
    <scope>NUCLEOTIDE SEQUENCE [LARGE SCALE GENOMIC DNA]</scope>
    <source>
        <strain evidence="3">FDAARGOS_361</strain>
    </source>
</reference>
<proteinExistence type="predicted"/>
<feature type="compositionally biased region" description="Polar residues" evidence="1">
    <location>
        <begin position="164"/>
        <end position="179"/>
    </location>
</feature>
<feature type="compositionally biased region" description="Polar residues" evidence="1">
    <location>
        <begin position="387"/>
        <end position="399"/>
    </location>
</feature>
<accession>A0A504X5Q5</accession>
<feature type="region of interest" description="Disordered" evidence="1">
    <location>
        <begin position="119"/>
        <end position="179"/>
    </location>
</feature>
<feature type="region of interest" description="Disordered" evidence="1">
    <location>
        <begin position="49"/>
        <end position="82"/>
    </location>
</feature>
<name>A0A504X5Q5_LEIDO</name>
<protein>
    <submittedName>
        <fullName evidence="2">Uncharacterized protein</fullName>
    </submittedName>
</protein>
<gene>
    <name evidence="2" type="ORF">CGC21_5945</name>
</gene>
<evidence type="ECO:0000256" key="1">
    <source>
        <dbReference type="SAM" id="MobiDB-lite"/>
    </source>
</evidence>
<evidence type="ECO:0000313" key="2">
    <source>
        <dbReference type="EMBL" id="TPP44356.1"/>
    </source>
</evidence>
<dbReference type="VEuPathDB" id="TriTrypDB:LdCL_350012700"/>
<dbReference type="VEuPathDB" id="TriTrypDB:LdCL_350012600"/>